<reference evidence="2 5" key="2">
    <citation type="submission" date="2019-01" db="EMBL/GenBank/DDBJ databases">
        <title>Genome sequences of marine Pseudoalteromonas species.</title>
        <authorList>
            <person name="Boraston A.B."/>
            <person name="Hehemann J.-H."/>
            <person name="Vickers C.J."/>
            <person name="Salama-Alber O."/>
            <person name="Abe K."/>
            <person name="Hettle A.J."/>
        </authorList>
    </citation>
    <scope>NUCLEOTIDE SEQUENCE [LARGE SCALE GENOMIC DNA]</scope>
    <source>
        <strain evidence="2 5">PS47</strain>
    </source>
</reference>
<dbReference type="InterPro" id="IPR007803">
    <property type="entry name" value="Asp/Arg/Pro-Hydrxlase"/>
</dbReference>
<dbReference type="Pfam" id="PF05118">
    <property type="entry name" value="Asp_Arg_Hydrox"/>
    <property type="match status" value="1"/>
</dbReference>
<dbReference type="Proteomes" id="UP000027154">
    <property type="component" value="Unassembled WGS sequence"/>
</dbReference>
<organism evidence="3 4">
    <name type="scientific">Pseudoalteromonas fuliginea</name>
    <dbReference type="NCBI Taxonomy" id="1872678"/>
    <lineage>
        <taxon>Bacteria</taxon>
        <taxon>Pseudomonadati</taxon>
        <taxon>Pseudomonadota</taxon>
        <taxon>Gammaproteobacteria</taxon>
        <taxon>Alteromonadales</taxon>
        <taxon>Pseudoalteromonadaceae</taxon>
        <taxon>Pseudoalteromonas</taxon>
    </lineage>
</organism>
<reference evidence="3 4" key="1">
    <citation type="submission" date="2014-04" db="EMBL/GenBank/DDBJ databases">
        <title>Pseudoalteromonas galatheae sp. nov., isolated from a deep-sea polychaete near Canal Concepcion, Chile.</title>
        <authorList>
            <person name="Machado H.R."/>
            <person name="Gram L."/>
            <person name="Vynne N.G."/>
        </authorList>
    </citation>
    <scope>NUCLEOTIDE SEQUENCE [LARGE SCALE GENOMIC DNA]</scope>
    <source>
        <strain evidence="3 4">KMM216</strain>
    </source>
</reference>
<protein>
    <submittedName>
        <fullName evidence="3">Aspartyl beta-hydroxylase</fullName>
    </submittedName>
</protein>
<dbReference type="Gene3D" id="2.60.120.330">
    <property type="entry name" value="B-lactam Antibiotic, Isopenicillin N Synthase, Chain"/>
    <property type="match status" value="1"/>
</dbReference>
<evidence type="ECO:0000313" key="4">
    <source>
        <dbReference type="Proteomes" id="UP000027154"/>
    </source>
</evidence>
<feature type="domain" description="Aspartyl/asparaginy/proline hydroxylase" evidence="1">
    <location>
        <begin position="94"/>
        <end position="197"/>
    </location>
</feature>
<accession>A0ABD3YEN5</accession>
<dbReference type="InterPro" id="IPR027443">
    <property type="entry name" value="IPNS-like_sf"/>
</dbReference>
<dbReference type="EMBL" id="SEUJ01000068">
    <property type="protein sequence ID" value="KAA1156633.1"/>
    <property type="molecule type" value="Genomic_DNA"/>
</dbReference>
<keyword evidence="5" id="KW-1185">Reference proteome</keyword>
<dbReference type="EMBL" id="JJNZ01000001">
    <property type="protein sequence ID" value="KDC53637.1"/>
    <property type="molecule type" value="Genomic_DNA"/>
</dbReference>
<proteinExistence type="predicted"/>
<dbReference type="Proteomes" id="UP000322915">
    <property type="component" value="Unassembled WGS sequence"/>
</dbReference>
<name>A0ABD3YEN5_9GAMM</name>
<dbReference type="SUPFAM" id="SSF51197">
    <property type="entry name" value="Clavaminate synthase-like"/>
    <property type="match status" value="1"/>
</dbReference>
<dbReference type="RefSeq" id="WP_007377725.1">
    <property type="nucleotide sequence ID" value="NZ_JBBMQV010000032.1"/>
</dbReference>
<sequence>MNDDIFISEVVNADENITSPVILFAQLDIFYNIKNMADDLVVAKKLEWVEHVNTQCYQGSWDVLPLRVPVEHADKHVILQSFAIEPSSDFIDGDHLQYLPYVRELLSQFKCDILSARLMRLSPNSLIKPHRDLGLSIDLSAQARIHISLEASEHVEFLVDCLEVPMSQNSCWYINADAEHSVVNNGDTPRINLVIDCNVNEWLLSLIIESKNKEYCCTNQAKEINR</sequence>
<evidence type="ECO:0000259" key="1">
    <source>
        <dbReference type="Pfam" id="PF05118"/>
    </source>
</evidence>
<evidence type="ECO:0000313" key="2">
    <source>
        <dbReference type="EMBL" id="KAA1156633.1"/>
    </source>
</evidence>
<evidence type="ECO:0000313" key="3">
    <source>
        <dbReference type="EMBL" id="KDC53637.1"/>
    </source>
</evidence>
<evidence type="ECO:0000313" key="5">
    <source>
        <dbReference type="Proteomes" id="UP000322915"/>
    </source>
</evidence>
<gene>
    <name evidence="3" type="ORF">DC53_00085</name>
    <name evidence="2" type="ORF">EU509_09585</name>
</gene>
<dbReference type="AlphaFoldDB" id="A0ABD3YEN5"/>
<comment type="caution">
    <text evidence="3">The sequence shown here is derived from an EMBL/GenBank/DDBJ whole genome shotgun (WGS) entry which is preliminary data.</text>
</comment>